<dbReference type="SUPFAM" id="SSF49899">
    <property type="entry name" value="Concanavalin A-like lectins/glucanases"/>
    <property type="match status" value="1"/>
</dbReference>
<dbReference type="InterPro" id="IPR049046">
    <property type="entry name" value="Beta-AFase-like_GH127_middle"/>
</dbReference>
<evidence type="ECO:0000259" key="4">
    <source>
        <dbReference type="Pfam" id="PF07532"/>
    </source>
</evidence>
<dbReference type="Gene3D" id="2.10.270.10">
    <property type="entry name" value="Cholin Binding"/>
    <property type="match status" value="2"/>
</dbReference>
<dbReference type="InterPro" id="IPR011081">
    <property type="entry name" value="Big_4"/>
</dbReference>
<feature type="domain" description="Bacterial Ig-like" evidence="4">
    <location>
        <begin position="493"/>
        <end position="547"/>
    </location>
</feature>
<feature type="domain" description="Non-reducing end beta-L-arabinofuranosidase-like GH127 middle" evidence="8">
    <location>
        <begin position="1003"/>
        <end position="1094"/>
    </location>
</feature>
<dbReference type="OrthoDB" id="9757939at2"/>
<reference evidence="9 10" key="1">
    <citation type="submission" date="2016-11" db="EMBL/GenBank/DDBJ databases">
        <authorList>
            <person name="Jaros S."/>
            <person name="Januszkiewicz K."/>
            <person name="Wedrychowicz H."/>
        </authorList>
    </citation>
    <scope>NUCLEOTIDE SEQUENCE [LARGE SCALE GENOMIC DNA]</scope>
    <source>
        <strain evidence="9 10">DSM 17459</strain>
    </source>
</reference>
<dbReference type="Pfam" id="PF20578">
    <property type="entry name" value="aBig_2"/>
    <property type="match status" value="2"/>
</dbReference>
<dbReference type="RefSeq" id="WP_072854313.1">
    <property type="nucleotide sequence ID" value="NZ_FQVI01000029.1"/>
</dbReference>
<evidence type="ECO:0000313" key="10">
    <source>
        <dbReference type="Proteomes" id="UP000184245"/>
    </source>
</evidence>
<dbReference type="Pfam" id="PF07532">
    <property type="entry name" value="Big_4"/>
    <property type="match status" value="1"/>
</dbReference>
<feature type="repeat" description="Cell wall-binding" evidence="2">
    <location>
        <begin position="1534"/>
        <end position="1553"/>
    </location>
</feature>
<dbReference type="Pfam" id="PF01473">
    <property type="entry name" value="Choline_bind_1"/>
    <property type="match status" value="1"/>
</dbReference>
<gene>
    <name evidence="9" type="ORF">SAMN02745158_03758</name>
</gene>
<dbReference type="SUPFAM" id="SSF69360">
    <property type="entry name" value="Cell wall binding repeat"/>
    <property type="match status" value="1"/>
</dbReference>
<evidence type="ECO:0000259" key="6">
    <source>
        <dbReference type="Pfam" id="PF18998"/>
    </source>
</evidence>
<sequence length="1592" mass="176682">MRKNKMQMLSLLLAGTMVSTTVLPPASVLAAEENGIVAEEGFEDPESEPAPEEQGDTAAYGMELQEEEGISAQAETTKKQIVHYDFQEVNSTIVKDESEDGTRAGVIRNMDKGGTEIVDANIYGNDVRALSLPGGEDGGYLELPTGIFNNMESATINCWVNLPTDTAYQRIWDFGSDTSKYLYLLSDGANDGAKGYAAAITVNGWGEEQAAQKEEGIEKNKWVLTTVVLDGANHTLTLYENGQMAAQKEGLTAGLEDLAESTRNYIGRGQFSDPATKGLFADFSIYNYAMDEDEVNSLFDVTDEGIVSADLAAIDLGDLSQITEDLTLPETGANGSQFVWSCDKEDVINPATGEVTRPEAGQPDAAVKLTVQGSYGTAQNVERVFDIIVPAVPDGDKIVAHDLEALDLGDLSALTSSLKLPSEGEWGSAITWDTSDPEVITKEGVITRPEIGEEARSAVLTATAKKDGAENSRDFEVTVLPKVETASIESYSPITIKTRVGVSPSLPAYVTVQYSDKTSKELKTIWPAKIDKEDYSKEGTFKVSGKIVDEAMPIEATVNVVDEAQTPLEIQAETMDLSEITLDGDSILTQNRERTVEYLKLLDNDRMLYNFRATFGQDTKGAKPLGGWDEPKGLLRGHSTGHYMSALALAYASTKDEELKAKSEEMIHELRTLQLLSKGNAADFKTKGTPQNADQSIWSTNPEEWGEGFISAYSPDQFALLEQYTPYATIWAPYYTLHKIMAGFLDTYQYTGNEEALEAAMDLGSWVYERLNACTPEQREQMWGMYIAGEFGGFNESMAKLYNITGDEKYLEGAKFFDNKKFFDNLAANVDDIQGRHANQHIPQIVGAMEEYKATKDPYYYNIGKNFWDMVTSRYAYSIGGVGRGENFKTPYNQANDIESDRNCETCAAYNMLKLTKQLYQYSPDDASYMDYYERTLYNQIIASQNQETTSSMHNGTTYMLPIGPGVRKSYGGDYDSFTCCHGTGMENHVKYQEAAYYKGNDTLYVNLYMPSTVQWEEKGVSVKQENQFPSESTKLTINGDGTFKMKLRVPYWATKGFTVKVNGEEVKETAALSSYLELDRTWKNGDVVEITMPFDYHLDKTPDKLEGSTVSSLMYGPLVMVAKNNKTQWLSLILSPDLSQSIKKADTEDGLPTLKTNGMTFVPMYSAYNFAYHTYFKTVMSDEGGDAENWYTLTLNNRTPKFGGVTADKVNIPEGGNVVLTMTPNEGYMVKQLLIDGEAVEVGENNTYTLENVTKDITVEVSFRLINPPDNDPDKLEATANAEASYCSSWETLDAVNDGVVSETSLGNGVKHFGTWGNHDAETEWVSYTWDKPVNIHTAEMYFFDNSVGGDGGVQVPSSYKYEYLNDNNEWTEVSNPDGMKTEMDKFNVTTFDPVVTTSFRVTMVKKAAGVGIIEWKVKGDRMEPEVKEYTVTFVDKDGKTISTAKVKEGDAATAPEAPEVPGWEFTGWDKDFSNVTGDMTVKALYREIVKPGWNQDAQGRWQYVNSDGTLTKHTWQQIGGKWYYFDKDGYMQTGWLQLGNTWYYLNNSGAMATGWLQLGNTWYYLKSSGAMATGWLQDGKTWYYLKSSGA</sequence>
<evidence type="ECO:0000256" key="1">
    <source>
        <dbReference type="ARBA" id="ARBA00022737"/>
    </source>
</evidence>
<evidence type="ECO:0000259" key="7">
    <source>
        <dbReference type="Pfam" id="PF20578"/>
    </source>
</evidence>
<dbReference type="STRING" id="1122155.SAMN02745158_03758"/>
<feature type="domain" description="Non-reducing end beta-L-arabinofuranosidase-like GH127 catalytic" evidence="5">
    <location>
        <begin position="585"/>
        <end position="994"/>
    </location>
</feature>
<feature type="signal peptide" evidence="3">
    <location>
        <begin position="1"/>
        <end position="30"/>
    </location>
</feature>
<dbReference type="Pfam" id="PF20736">
    <property type="entry name" value="Glyco_hydro127M"/>
    <property type="match status" value="1"/>
</dbReference>
<dbReference type="EMBL" id="FQVI01000029">
    <property type="protein sequence ID" value="SHF44520.1"/>
    <property type="molecule type" value="Genomic_DNA"/>
</dbReference>
<feature type="repeat" description="Cell wall-binding" evidence="2">
    <location>
        <begin position="1574"/>
        <end position="1592"/>
    </location>
</feature>
<dbReference type="PROSITE" id="PS51170">
    <property type="entry name" value="CW"/>
    <property type="match status" value="4"/>
</dbReference>
<dbReference type="Pfam" id="PF18998">
    <property type="entry name" value="Flg_new_2"/>
    <property type="match status" value="1"/>
</dbReference>
<feature type="domain" description="Atrophied bacterial Ig" evidence="7">
    <location>
        <begin position="307"/>
        <end position="390"/>
    </location>
</feature>
<keyword evidence="10" id="KW-1185">Reference proteome</keyword>
<dbReference type="Pfam" id="PF09479">
    <property type="entry name" value="Flg_new"/>
    <property type="match status" value="1"/>
</dbReference>
<feature type="repeat" description="Cell wall-binding" evidence="2">
    <location>
        <begin position="1514"/>
        <end position="1533"/>
    </location>
</feature>
<dbReference type="Gene3D" id="2.60.120.260">
    <property type="entry name" value="Galactose-binding domain-like"/>
    <property type="match status" value="1"/>
</dbReference>
<dbReference type="InterPro" id="IPR044060">
    <property type="entry name" value="Bacterial_rp_domain"/>
</dbReference>
<feature type="chain" id="PRO_5013110103" evidence="3">
    <location>
        <begin position="31"/>
        <end position="1592"/>
    </location>
</feature>
<organism evidence="9 10">
    <name type="scientific">Lactonifactor longoviformis DSM 17459</name>
    <dbReference type="NCBI Taxonomy" id="1122155"/>
    <lineage>
        <taxon>Bacteria</taxon>
        <taxon>Bacillati</taxon>
        <taxon>Bacillota</taxon>
        <taxon>Clostridia</taxon>
        <taxon>Eubacteriales</taxon>
        <taxon>Clostridiaceae</taxon>
        <taxon>Lactonifactor</taxon>
    </lineage>
</organism>
<keyword evidence="1" id="KW-0677">Repeat</keyword>
<dbReference type="Pfam" id="PF07944">
    <property type="entry name" value="Beta-AFase-like_GH127_cat"/>
    <property type="match status" value="1"/>
</dbReference>
<accession>A0A1M5BQ60</accession>
<feature type="non-terminal residue" evidence="9">
    <location>
        <position position="1592"/>
    </location>
</feature>
<dbReference type="Proteomes" id="UP000184245">
    <property type="component" value="Unassembled WGS sequence"/>
</dbReference>
<feature type="repeat" description="Cell wall-binding" evidence="2">
    <location>
        <begin position="1554"/>
        <end position="1573"/>
    </location>
</feature>
<dbReference type="Gene3D" id="2.60.120.200">
    <property type="match status" value="1"/>
</dbReference>
<evidence type="ECO:0000256" key="3">
    <source>
        <dbReference type="SAM" id="SignalP"/>
    </source>
</evidence>
<dbReference type="InterPro" id="IPR012878">
    <property type="entry name" value="Beta-AFase-like_GH127_cat"/>
</dbReference>
<dbReference type="Pfam" id="PF19127">
    <property type="entry name" value="Choline_bind_3"/>
    <property type="match status" value="1"/>
</dbReference>
<dbReference type="InterPro" id="IPR018337">
    <property type="entry name" value="Cell_wall/Cho-bd_repeat"/>
</dbReference>
<evidence type="ECO:0000259" key="5">
    <source>
        <dbReference type="Pfam" id="PF07944"/>
    </source>
</evidence>
<dbReference type="PANTHER" id="PTHR31151:SF0">
    <property type="entry name" value="PROLINE-TRNA LIGASE (DUF1680)"/>
    <property type="match status" value="1"/>
</dbReference>
<dbReference type="SUPFAM" id="SSF48208">
    <property type="entry name" value="Six-hairpin glycosidases"/>
    <property type="match status" value="1"/>
</dbReference>
<keyword evidence="3" id="KW-0732">Signal</keyword>
<dbReference type="InterPro" id="IPR013378">
    <property type="entry name" value="InlB-like_B-rpt"/>
</dbReference>
<proteinExistence type="predicted"/>
<dbReference type="Pfam" id="PF13385">
    <property type="entry name" value="Laminin_G_3"/>
    <property type="match status" value="1"/>
</dbReference>
<evidence type="ECO:0000313" key="9">
    <source>
        <dbReference type="EMBL" id="SHF44520.1"/>
    </source>
</evidence>
<dbReference type="PANTHER" id="PTHR31151">
    <property type="entry name" value="PROLINE-TRNA LIGASE (DUF1680)"/>
    <property type="match status" value="1"/>
</dbReference>
<feature type="domain" description="Bacterial repeat" evidence="6">
    <location>
        <begin position="1203"/>
        <end position="1266"/>
    </location>
</feature>
<dbReference type="InterPro" id="IPR013320">
    <property type="entry name" value="ConA-like_dom_sf"/>
</dbReference>
<dbReference type="InterPro" id="IPR046780">
    <property type="entry name" value="aBig_2"/>
</dbReference>
<protein>
    <submittedName>
        <fullName evidence="9">DUF1680 family protein</fullName>
    </submittedName>
</protein>
<dbReference type="InterPro" id="IPR008928">
    <property type="entry name" value="6-hairpin_glycosidase_sf"/>
</dbReference>
<dbReference type="GO" id="GO:0005975">
    <property type="term" value="P:carbohydrate metabolic process"/>
    <property type="evidence" value="ECO:0007669"/>
    <property type="project" value="InterPro"/>
</dbReference>
<evidence type="ECO:0000256" key="2">
    <source>
        <dbReference type="PROSITE-ProRule" id="PRU00591"/>
    </source>
</evidence>
<name>A0A1M5BQ60_9CLOT</name>
<feature type="domain" description="Atrophied bacterial Ig" evidence="7">
    <location>
        <begin position="399"/>
        <end position="481"/>
    </location>
</feature>
<evidence type="ECO:0000259" key="8">
    <source>
        <dbReference type="Pfam" id="PF20736"/>
    </source>
</evidence>